<reference evidence="2 3" key="1">
    <citation type="submission" date="2014-01" db="EMBL/GenBank/DDBJ databases">
        <title>Development of a Comparative Genomic Fingerprinting Assay for High Resolution Genotyping of Arcobacter butzleri.</title>
        <authorList>
            <person name="Webb A.L."/>
            <person name="Inglis G.D."/>
            <person name="Kruczkiewicz P."/>
            <person name="Selinger L.B."/>
            <person name="Taboada E.N."/>
        </authorList>
    </citation>
    <scope>NUCLEOTIDE SEQUENCE [LARGE SCALE GENOMIC DNA]</scope>
    <source>
        <strain evidence="2 3">L351</strain>
    </source>
</reference>
<dbReference type="Pfam" id="PF08722">
    <property type="entry name" value="Tn7_TnsA-like_N"/>
    <property type="match status" value="1"/>
</dbReference>
<name>A0A837J2M6_9BACT</name>
<dbReference type="RefSeq" id="WP_052944710.1">
    <property type="nucleotide sequence ID" value="NZ_JAIS01000095.1"/>
</dbReference>
<evidence type="ECO:0000259" key="1">
    <source>
        <dbReference type="Pfam" id="PF08722"/>
    </source>
</evidence>
<dbReference type="EMBL" id="JAIS01000095">
    <property type="protein sequence ID" value="KLD99516.1"/>
    <property type="molecule type" value="Genomic_DNA"/>
</dbReference>
<dbReference type="Gene3D" id="3.40.91.30">
    <property type="match status" value="1"/>
</dbReference>
<evidence type="ECO:0000313" key="2">
    <source>
        <dbReference type="EMBL" id="KLD99516.1"/>
    </source>
</evidence>
<sequence length="214" mass="25880">MNQRKIKKSHISVSGYFSSYKSKRQINFESKLEHDFYLILEFDKTVKSYQEQPFKIYYTYQERKRRYTPDTLVNYIDGTQKVFEVKPIFKIQNDIELQEKIELQKQKIKEEKNLELCIFTDVDIDKIYMDNIKIIYNFAFIKENKEIQDKIKNELFKLNIQIPIKELLDKITNNQSDRLKYIPYVWNLVFNNLESIDFTKKITMASIINPKGLK</sequence>
<gene>
    <name evidence="2" type="ORF">AF76_10630</name>
</gene>
<protein>
    <recommendedName>
        <fullName evidence="1">TnsA endonuclease N-terminal domain-containing protein</fullName>
    </recommendedName>
</protein>
<organism evidence="2 3">
    <name type="scientific">Aliarcobacter butzleri L351</name>
    <dbReference type="NCBI Taxonomy" id="1447259"/>
    <lineage>
        <taxon>Bacteria</taxon>
        <taxon>Pseudomonadati</taxon>
        <taxon>Campylobacterota</taxon>
        <taxon>Epsilonproteobacteria</taxon>
        <taxon>Campylobacterales</taxon>
        <taxon>Arcobacteraceae</taxon>
        <taxon>Aliarcobacter</taxon>
    </lineage>
</organism>
<proteinExistence type="predicted"/>
<feature type="domain" description="TnsA endonuclease N-terminal" evidence="1">
    <location>
        <begin position="43"/>
        <end position="121"/>
    </location>
</feature>
<dbReference type="AlphaFoldDB" id="A0A837J2M6"/>
<dbReference type="Proteomes" id="UP000035526">
    <property type="component" value="Unassembled WGS sequence"/>
</dbReference>
<accession>A0A837J2M6</accession>
<evidence type="ECO:0000313" key="3">
    <source>
        <dbReference type="Proteomes" id="UP000035526"/>
    </source>
</evidence>
<comment type="caution">
    <text evidence="2">The sequence shown here is derived from an EMBL/GenBank/DDBJ whole genome shotgun (WGS) entry which is preliminary data.</text>
</comment>
<dbReference type="InterPro" id="IPR014833">
    <property type="entry name" value="TnsA_N"/>
</dbReference>